<organism evidence="2 3">
    <name type="scientific">Halomonas lysinitropha</name>
    <dbReference type="NCBI Taxonomy" id="2607506"/>
    <lineage>
        <taxon>Bacteria</taxon>
        <taxon>Pseudomonadati</taxon>
        <taxon>Pseudomonadota</taxon>
        <taxon>Gammaproteobacteria</taxon>
        <taxon>Oceanospirillales</taxon>
        <taxon>Halomonadaceae</taxon>
        <taxon>Halomonas</taxon>
    </lineage>
</organism>
<evidence type="ECO:0000313" key="2">
    <source>
        <dbReference type="EMBL" id="VVZ95535.1"/>
    </source>
</evidence>
<evidence type="ECO:0000256" key="1">
    <source>
        <dbReference type="SAM" id="Coils"/>
    </source>
</evidence>
<keyword evidence="3" id="KW-1185">Reference proteome</keyword>
<feature type="coiled-coil region" evidence="1">
    <location>
        <begin position="246"/>
        <end position="273"/>
    </location>
</feature>
<sequence>MGRAANADLHMLHFDSSQCVLLLANSFMDSVDEISLDGRFLGRQFLWEISDRVRDLVVVRDPSAPDLCHINHISTAFGQTFLTLGNLNLTGKGAIVHRETGEFIIDDLERPHDGVFWKDEFWVTETSAYRLRVYTGIHSADDLGKNEYRLIDLSLHVNNGSMFWCRGLHVTENSVFVGCSQFQDRRKDSSDMPPSHILEIEKTSGAVVNRFEVPGSDALRRPVLFSLLPIVTVPDNGNQPSLNSPEHNNENAMETMTEELASLEKTLLQASKDNAGKFTKDLITVQNRLYAQLESLSWLQRRLSD</sequence>
<keyword evidence="1" id="KW-0175">Coiled coil</keyword>
<accession>A0A5K1I278</accession>
<reference evidence="2 3" key="1">
    <citation type="submission" date="2019-09" db="EMBL/GenBank/DDBJ databases">
        <authorList>
            <person name="Criscuolo A."/>
        </authorList>
    </citation>
    <scope>NUCLEOTIDE SEQUENCE [LARGE SCALE GENOMIC DNA]</scope>
    <source>
        <strain evidence="3">3(2)</strain>
    </source>
</reference>
<name>A0A5K1I278_9GAMM</name>
<gene>
    <name evidence="2" type="ORF">HALO32_01606</name>
</gene>
<dbReference type="Proteomes" id="UP000326725">
    <property type="component" value="Unassembled WGS sequence"/>
</dbReference>
<dbReference type="AlphaFoldDB" id="A0A5K1I278"/>
<protein>
    <submittedName>
        <fullName evidence="2">Uncharacterized protein</fullName>
    </submittedName>
</protein>
<evidence type="ECO:0000313" key="3">
    <source>
        <dbReference type="Proteomes" id="UP000326725"/>
    </source>
</evidence>
<dbReference type="EMBL" id="CABVOU010000030">
    <property type="protein sequence ID" value="VVZ95535.1"/>
    <property type="molecule type" value="Genomic_DNA"/>
</dbReference>
<proteinExistence type="predicted"/>